<feature type="region of interest" description="Disordered" evidence="6">
    <location>
        <begin position="1424"/>
        <end position="1463"/>
    </location>
</feature>
<feature type="domain" description="Myb-like" evidence="7">
    <location>
        <begin position="342"/>
        <end position="392"/>
    </location>
</feature>
<evidence type="ECO:0000256" key="4">
    <source>
        <dbReference type="ARBA" id="ARBA00023163"/>
    </source>
</evidence>
<dbReference type="SMART" id="SM00717">
    <property type="entry name" value="SANT"/>
    <property type="match status" value="5"/>
</dbReference>
<feature type="region of interest" description="Disordered" evidence="6">
    <location>
        <begin position="41"/>
        <end position="77"/>
    </location>
</feature>
<reference evidence="11" key="1">
    <citation type="submission" date="2025-08" db="UniProtKB">
        <authorList>
            <consortium name="RefSeq"/>
        </authorList>
    </citation>
    <scope>IDENTIFICATION</scope>
</reference>
<evidence type="ECO:0000259" key="9">
    <source>
        <dbReference type="PROSITE" id="PS51294"/>
    </source>
</evidence>
<dbReference type="GO" id="GO:0001006">
    <property type="term" value="F:RNA polymerase III type 3 promoter sequence-specific DNA binding"/>
    <property type="evidence" value="ECO:0007669"/>
    <property type="project" value="TreeGrafter"/>
</dbReference>
<feature type="domain" description="Myb-like" evidence="7">
    <location>
        <begin position="393"/>
        <end position="444"/>
    </location>
</feature>
<sequence length="1530" mass="169897">MAAVDLNAERRKQLQKEIAELEKNLDPGGATLIEVLSDCSLGSDSESDDLADTDLDLDFHMDEGTEDDNEDLEKNLPENPETCLQINLVYQEVIEEKIREVELLLAQNKEEQEELMWELAGYKGLKSQNKESPRANLYLGHFLKPYFKDKATGIGPPANEDTKEKKAQGIKSFEELSRRKWKNEEKTLLKNSVVSDSLQHMLQPKLFKLDYLNQKLGGAKSAMENQTLTKQIKETEREIEDMNLITEEILVGKRTDEHDWEKIANINFDGTRKPEQIRKFWQNSEHPSINKKPWSKEEVEKLREIAEKHNLVDWQTIAGNSGTNRTAFQCLQKYQGYNKDFKRKEFTKEEDHMLLQLVQEMRVGNFIPYKKMAYYMEGRDSMQLLHRWTKSVDPSLKKGSWTPEEDALLLKAVAKFGERDWYKIRTEVPGRSDSQCRDRYLKGISQGLKKGKWSPEEEAKFIELLEKYGVGHWAKIASELPGRTDSQCLSKWKFMLGYQKKSSFIKGWRKHRSRKKPGSSSSDVTSNSSDNEDTEKSETSSDEEIETYKNLRKARYILPSMDLWVPTKATSAVLQKASMRHTISKGSFGPDRPSVQGSTESGPSKPASEVRDPPTQALLETNTVLKGISSCHSTVSTEDTAELLKTVSKSGKKALKVTLDDVKKILRRNTRLQKKKFRKQSNRSRVSKSSRMALNIQVGPEPIMQYHGLERECQKKKRVSQKNTINRRLLMAVTPWVGNVILPYSLSRARPLGHRTQADKIRDQLQSVNLISSPVFVLLIWLFKIDGVGCLKVIQERKVKQAALLRSFASSVGHQQTSCSSQKTSDSTVQNYSQQSISVPQENMSKQSETQPGIQTAKWASLPAAQPCARNSYLPREKPKTVLELLREKRSRESMDKTSKEKGVILKPQMLVFQQVTQQGAGQPTTPISSRPAKRLLPALPQVPCSSTALMPLQNGMTAAQASASPSSTMVNNVQPSGNSGGKALESSSPVSGMAPHQGSASVQMPGNGAVSSPCQNPAQASGQILAAPPLDIKFPLKIALGEQEALKDKSQVTPIQSQQKTPICLLPTLVTAQGGPGSAPDIMLPITWVLTPQGLIPLSLRKVVGLPSHNEMEAKAVTGASSPSNNKSLPMSSNIEQSAVSVLPVSTVKPSVSSPGTSNDAHASNLSVQEGSAHSSLPLLVTSFNANGSSAGELPSSLISVPSSGTSTVQSAVSLNAPLLCARPELPSADSTRDTSEEVFAVPGQNTTPTDCVAQKPHHLSATPSVSERVKQPDHSVREMTETAPEAVQHPHIPPNPAHSNVVDPLDFSLVSLEEDEKVKKWLKGEQGVQLPMLINPLPYLPPSVCSLKMLSRLLLQKKALEQRTTSLLPPTEENQMRNFEQKLQVIRGMVEQRLKDNPAYIQLKVRFLATFTFPAFLATLTPPRGKTTIPHNNRRFASTDDSDTEGTAEEPKATESNSNEIGNDVAEIHLDSTVEHQPVVFSTPALYKVEIREDPHSSEAIVYPVDTSDNVSLQSRRSVRLRKRKCQN</sequence>
<feature type="region of interest" description="Disordered" evidence="6">
    <location>
        <begin position="508"/>
        <end position="545"/>
    </location>
</feature>
<feature type="compositionally biased region" description="Polar residues" evidence="6">
    <location>
        <begin position="969"/>
        <end position="978"/>
    </location>
</feature>
<evidence type="ECO:0000256" key="2">
    <source>
        <dbReference type="ARBA" id="ARBA00023015"/>
    </source>
</evidence>
<evidence type="ECO:0000313" key="11">
    <source>
        <dbReference type="RefSeq" id="XP_033816224.1"/>
    </source>
</evidence>
<keyword evidence="10" id="KW-1185">Reference proteome</keyword>
<dbReference type="KEGG" id="gsh:117367611"/>
<dbReference type="InterPro" id="IPR017884">
    <property type="entry name" value="SANT_dom"/>
</dbReference>
<feature type="region of interest" description="Disordered" evidence="6">
    <location>
        <begin position="960"/>
        <end position="1018"/>
    </location>
</feature>
<accession>A0A6P8SD39</accession>
<dbReference type="Pfam" id="PF00249">
    <property type="entry name" value="Myb_DNA-binding"/>
    <property type="match status" value="2"/>
</dbReference>
<dbReference type="PROSITE" id="PS51293">
    <property type="entry name" value="SANT"/>
    <property type="match status" value="1"/>
</dbReference>
<name>A0A6P8SD39_GEOSA</name>
<dbReference type="InParanoid" id="A0A6P8SD39"/>
<feature type="domain" description="HTH myb-type" evidence="9">
    <location>
        <begin position="449"/>
        <end position="500"/>
    </location>
</feature>
<feature type="compositionally biased region" description="Polar residues" evidence="6">
    <location>
        <begin position="999"/>
        <end position="1018"/>
    </location>
</feature>
<protein>
    <submittedName>
        <fullName evidence="11">snRNA-activating protein complex subunit 4</fullName>
    </submittedName>
</protein>
<keyword evidence="4" id="KW-0804">Transcription</keyword>
<dbReference type="FunFam" id="1.10.10.60:FF:000314">
    <property type="entry name" value="Small nuclear RNA-activating complex, polypeptide 4"/>
    <property type="match status" value="1"/>
</dbReference>
<dbReference type="GeneID" id="117367611"/>
<keyword evidence="1" id="KW-0677">Repeat</keyword>
<dbReference type="SUPFAM" id="SSF46689">
    <property type="entry name" value="Homeodomain-like"/>
    <property type="match status" value="3"/>
</dbReference>
<dbReference type="Proteomes" id="UP000515159">
    <property type="component" value="Chromosome 10"/>
</dbReference>
<evidence type="ECO:0000256" key="5">
    <source>
        <dbReference type="ARBA" id="ARBA00023242"/>
    </source>
</evidence>
<dbReference type="Pfam" id="PF13921">
    <property type="entry name" value="Myb_DNA-bind_6"/>
    <property type="match status" value="1"/>
</dbReference>
<evidence type="ECO:0000256" key="1">
    <source>
        <dbReference type="ARBA" id="ARBA00022737"/>
    </source>
</evidence>
<dbReference type="GO" id="GO:0042796">
    <property type="term" value="P:snRNA transcription by RNA polymerase III"/>
    <property type="evidence" value="ECO:0007669"/>
    <property type="project" value="TreeGrafter"/>
</dbReference>
<proteinExistence type="predicted"/>
<feature type="domain" description="Myb-like" evidence="7">
    <location>
        <begin position="286"/>
        <end position="338"/>
    </location>
</feature>
<dbReference type="GO" id="GO:0019185">
    <property type="term" value="C:snRNA-activating protein complex"/>
    <property type="evidence" value="ECO:0007669"/>
    <property type="project" value="TreeGrafter"/>
</dbReference>
<feature type="region of interest" description="Disordered" evidence="6">
    <location>
        <begin position="815"/>
        <end position="851"/>
    </location>
</feature>
<keyword evidence="3" id="KW-0238">DNA-binding</keyword>
<dbReference type="Gene3D" id="1.10.10.60">
    <property type="entry name" value="Homeodomain-like"/>
    <property type="match status" value="4"/>
</dbReference>
<evidence type="ECO:0000259" key="8">
    <source>
        <dbReference type="PROSITE" id="PS51293"/>
    </source>
</evidence>
<feature type="domain" description="HTH myb-type" evidence="9">
    <location>
        <begin position="393"/>
        <end position="448"/>
    </location>
</feature>
<dbReference type="CTD" id="6621"/>
<dbReference type="OrthoDB" id="2143914at2759"/>
<dbReference type="FunCoup" id="A0A6P8SD39">
    <property type="interactions" value="1065"/>
</dbReference>
<dbReference type="InterPro" id="IPR009057">
    <property type="entry name" value="Homeodomain-like_sf"/>
</dbReference>
<feature type="compositionally biased region" description="Low complexity" evidence="6">
    <location>
        <begin position="1147"/>
        <end position="1156"/>
    </location>
</feature>
<feature type="domain" description="HTH myb-type" evidence="9">
    <location>
        <begin position="286"/>
        <end position="342"/>
    </location>
</feature>
<keyword evidence="5" id="KW-0539">Nucleus</keyword>
<evidence type="ECO:0000259" key="7">
    <source>
        <dbReference type="PROSITE" id="PS50090"/>
    </source>
</evidence>
<dbReference type="GO" id="GO:0042795">
    <property type="term" value="P:snRNA transcription by RNA polymerase II"/>
    <property type="evidence" value="ECO:0007669"/>
    <property type="project" value="TreeGrafter"/>
</dbReference>
<feature type="compositionally biased region" description="Low complexity" evidence="6">
    <location>
        <begin position="519"/>
        <end position="529"/>
    </location>
</feature>
<dbReference type="FunFam" id="1.10.10.60:FF:000321">
    <property type="entry name" value="Small nuclear RNA-activating complex, polypeptide 4"/>
    <property type="match status" value="1"/>
</dbReference>
<dbReference type="InterPro" id="IPR001005">
    <property type="entry name" value="SANT/Myb"/>
</dbReference>
<feature type="region of interest" description="Disordered" evidence="6">
    <location>
        <begin position="1147"/>
        <end position="1170"/>
    </location>
</feature>
<dbReference type="CDD" id="cd00167">
    <property type="entry name" value="SANT"/>
    <property type="match status" value="3"/>
</dbReference>
<evidence type="ECO:0000313" key="10">
    <source>
        <dbReference type="Proteomes" id="UP000515159"/>
    </source>
</evidence>
<dbReference type="PROSITE" id="PS51294">
    <property type="entry name" value="HTH_MYB"/>
    <property type="match status" value="3"/>
</dbReference>
<dbReference type="RefSeq" id="XP_033816224.1">
    <property type="nucleotide sequence ID" value="XM_033960333.1"/>
</dbReference>
<dbReference type="GO" id="GO:0000978">
    <property type="term" value="F:RNA polymerase II cis-regulatory region sequence-specific DNA binding"/>
    <property type="evidence" value="ECO:0007669"/>
    <property type="project" value="TreeGrafter"/>
</dbReference>
<feature type="compositionally biased region" description="Basic residues" evidence="6">
    <location>
        <begin position="508"/>
        <end position="517"/>
    </location>
</feature>
<evidence type="ECO:0000256" key="6">
    <source>
        <dbReference type="SAM" id="MobiDB-lite"/>
    </source>
</evidence>
<feature type="compositionally biased region" description="Polar residues" evidence="6">
    <location>
        <begin position="1157"/>
        <end position="1170"/>
    </location>
</feature>
<dbReference type="PROSITE" id="PS50090">
    <property type="entry name" value="MYB_LIKE"/>
    <property type="match status" value="4"/>
</dbReference>
<dbReference type="PANTHER" id="PTHR46621">
    <property type="entry name" value="SNRNA-ACTIVATING PROTEIN COMPLEX SUBUNIT 4"/>
    <property type="match status" value="1"/>
</dbReference>
<feature type="region of interest" description="Disordered" evidence="6">
    <location>
        <begin position="583"/>
        <end position="614"/>
    </location>
</feature>
<dbReference type="InterPro" id="IPR051575">
    <property type="entry name" value="Myb-like_DNA-bd"/>
</dbReference>
<organism evidence="10 11">
    <name type="scientific">Geotrypetes seraphini</name>
    <name type="common">Gaboon caecilian</name>
    <name type="synonym">Caecilia seraphini</name>
    <dbReference type="NCBI Taxonomy" id="260995"/>
    <lineage>
        <taxon>Eukaryota</taxon>
        <taxon>Metazoa</taxon>
        <taxon>Chordata</taxon>
        <taxon>Craniata</taxon>
        <taxon>Vertebrata</taxon>
        <taxon>Euteleostomi</taxon>
        <taxon>Amphibia</taxon>
        <taxon>Gymnophiona</taxon>
        <taxon>Geotrypetes</taxon>
    </lineage>
</organism>
<feature type="domain" description="SANT" evidence="8">
    <location>
        <begin position="396"/>
        <end position="453"/>
    </location>
</feature>
<feature type="domain" description="Myb-like" evidence="7">
    <location>
        <begin position="445"/>
        <end position="496"/>
    </location>
</feature>
<feature type="compositionally biased region" description="Acidic residues" evidence="6">
    <location>
        <begin position="45"/>
        <end position="56"/>
    </location>
</feature>
<dbReference type="PANTHER" id="PTHR46621:SF1">
    <property type="entry name" value="SNRNA-ACTIVATING PROTEIN COMPLEX SUBUNIT 4"/>
    <property type="match status" value="1"/>
</dbReference>
<dbReference type="InterPro" id="IPR017930">
    <property type="entry name" value="Myb_dom"/>
</dbReference>
<keyword evidence="2" id="KW-0805">Transcription regulation</keyword>
<feature type="region of interest" description="Disordered" evidence="6">
    <location>
        <begin position="1243"/>
        <end position="1273"/>
    </location>
</feature>
<gene>
    <name evidence="11" type="primary">SNAPC4</name>
</gene>
<evidence type="ECO:0000256" key="3">
    <source>
        <dbReference type="ARBA" id="ARBA00023125"/>
    </source>
</evidence>